<evidence type="ECO:0000256" key="7">
    <source>
        <dbReference type="ARBA" id="ARBA00033367"/>
    </source>
</evidence>
<keyword evidence="6 8" id="KW-0326">Glycosidase</keyword>
<dbReference type="GO" id="GO:0004564">
    <property type="term" value="F:beta-fructofuranosidase activity"/>
    <property type="evidence" value="ECO:0007669"/>
    <property type="project" value="UniProtKB-EC"/>
</dbReference>
<comment type="similarity">
    <text evidence="2 8">Belongs to the glycosyl hydrolase 32 family.</text>
</comment>
<feature type="domain" description="Glycosyl hydrolase family 32 N-terminal" evidence="10">
    <location>
        <begin position="20"/>
        <end position="346"/>
    </location>
</feature>
<dbReference type="SMART" id="SM00640">
    <property type="entry name" value="Glyco_32"/>
    <property type="match status" value="1"/>
</dbReference>
<comment type="pathway">
    <text evidence="1 9">Glycan biosynthesis; sucrose metabolism.</text>
</comment>
<protein>
    <recommendedName>
        <fullName evidence="4 8">Sucrose-6-phosphate hydrolase</fullName>
        <ecNumber evidence="3 8">3.2.1.26</ecNumber>
    </recommendedName>
    <alternativeName>
        <fullName evidence="7 9">Invertase</fullName>
    </alternativeName>
</protein>
<keyword evidence="13" id="KW-1185">Reference proteome</keyword>
<dbReference type="KEGG" id="grc:GI584_19135"/>
<evidence type="ECO:0000313" key="13">
    <source>
        <dbReference type="Proteomes" id="UP000339690"/>
    </source>
</evidence>
<evidence type="ECO:0000313" key="12">
    <source>
        <dbReference type="EMBL" id="QGH36034.1"/>
    </source>
</evidence>
<dbReference type="GO" id="GO:0005737">
    <property type="term" value="C:cytoplasm"/>
    <property type="evidence" value="ECO:0007669"/>
    <property type="project" value="UniProtKB-SubCell"/>
</dbReference>
<proteinExistence type="inferred from homology"/>
<dbReference type="GO" id="GO:0005985">
    <property type="term" value="P:sucrose metabolic process"/>
    <property type="evidence" value="ECO:0007669"/>
    <property type="project" value="UniProtKB-UniPathway"/>
</dbReference>
<accession>A0A5Q2TM26</accession>
<evidence type="ECO:0000256" key="4">
    <source>
        <dbReference type="ARBA" id="ARBA00019623"/>
    </source>
</evidence>
<dbReference type="InterPro" id="IPR001362">
    <property type="entry name" value="Glyco_hydro_32"/>
</dbReference>
<sequence length="502" mass="59383">MTINTINTKNTNETYRHHYHLMPEYGWMNDPNGFSFFNNSYHLFYQYYPYDTVWGPMHWAHAVSDDLIKWDHEKIALRPDKSYDKNGVFSGSGLQVGNEHWLYYTGHNDSFLDFLYDQNLKKKEGVIESEEIVSPIRQVQCLAKSADGITYEKYEHNPVISSQQVPSNIRLEDFRDPKVWEHHDRFYMIVGAKSHENVGHVLFYCSNDGVTWEYLNQLSLGPEYGTAWECPDLFELDGKHVLIFSPQEIPRIGYRYENIHSTMALIGEFDYETGEFIVENEQELDQGFDFYAPQTILSEEGKRVMVAWMNMWDVEYPLHELGHGWNGSMTLPRELLLKDGKLIQKPYHTIDKYREERIEWSHFSIKDYFENDKLHGNCQKMEIQFCMNDSDYFNMEFFKGDREKLLLSFDKSRNEIVLDRRNAQFPIKNMAIHNDFTRSHSIDLSQKVKLNIFLDVSSIEIFVNDGEHVFTSLFFSKELGKQVLLHSEGHTHIDELIKWELR</sequence>
<dbReference type="Gene3D" id="2.60.120.560">
    <property type="entry name" value="Exo-inulinase, domain 1"/>
    <property type="match status" value="1"/>
</dbReference>
<dbReference type="PANTHER" id="PTHR43101:SF1">
    <property type="entry name" value="BETA-FRUCTOSIDASE"/>
    <property type="match status" value="1"/>
</dbReference>
<evidence type="ECO:0000256" key="2">
    <source>
        <dbReference type="ARBA" id="ARBA00009902"/>
    </source>
</evidence>
<evidence type="ECO:0000259" key="10">
    <source>
        <dbReference type="Pfam" id="PF00251"/>
    </source>
</evidence>
<dbReference type="NCBIfam" id="TIGR01322">
    <property type="entry name" value="scrB_fam"/>
    <property type="match status" value="1"/>
</dbReference>
<keyword evidence="5 8" id="KW-0378">Hydrolase</keyword>
<dbReference type="InterPro" id="IPR013148">
    <property type="entry name" value="Glyco_hydro_32_N"/>
</dbReference>
<dbReference type="Pfam" id="PF00251">
    <property type="entry name" value="Glyco_hydro_32N"/>
    <property type="match status" value="1"/>
</dbReference>
<dbReference type="InterPro" id="IPR006232">
    <property type="entry name" value="Suc6P_hydrolase"/>
</dbReference>
<dbReference type="PANTHER" id="PTHR43101">
    <property type="entry name" value="BETA-FRUCTOSIDASE"/>
    <property type="match status" value="1"/>
</dbReference>
<dbReference type="Proteomes" id="UP000339690">
    <property type="component" value="Chromosome"/>
</dbReference>
<comment type="function">
    <text evidence="9">Enables the bacterium to metabolize sucrose as a sole carbon source.</text>
</comment>
<dbReference type="AlphaFoldDB" id="A0A5Q2TM26"/>
<reference evidence="12 13" key="1">
    <citation type="submission" date="2019-11" db="EMBL/GenBank/DDBJ databases">
        <title>Gracilibacillus salitolerans sp. nov., a moderate halophile isolated from a saline soil in northwest China.</title>
        <authorList>
            <person name="Gan L."/>
        </authorList>
    </citation>
    <scope>NUCLEOTIDE SEQUENCE [LARGE SCALE GENOMIC DNA]</scope>
    <source>
        <strain evidence="12 13">SCU50</strain>
    </source>
</reference>
<comment type="subcellular location">
    <subcellularLocation>
        <location evidence="9">Cytoplasm</location>
    </subcellularLocation>
</comment>
<dbReference type="InterPro" id="IPR018053">
    <property type="entry name" value="Glyco_hydro_32_AS"/>
</dbReference>
<dbReference type="UniPathway" id="UPA00238"/>
<gene>
    <name evidence="12" type="ORF">GI584_19135</name>
</gene>
<keyword evidence="9" id="KW-0963">Cytoplasm</keyword>
<dbReference type="InterPro" id="IPR051214">
    <property type="entry name" value="GH32_Enzymes"/>
</dbReference>
<dbReference type="SUPFAM" id="SSF49899">
    <property type="entry name" value="Concanavalin A-like lectins/glucanases"/>
    <property type="match status" value="1"/>
</dbReference>
<evidence type="ECO:0000256" key="1">
    <source>
        <dbReference type="ARBA" id="ARBA00004914"/>
    </source>
</evidence>
<evidence type="ECO:0000256" key="8">
    <source>
        <dbReference type="RuleBase" id="RU362110"/>
    </source>
</evidence>
<feature type="domain" description="Glycosyl hydrolase family 32 C-terminal" evidence="11">
    <location>
        <begin position="352"/>
        <end position="496"/>
    </location>
</feature>
<dbReference type="SUPFAM" id="SSF75005">
    <property type="entry name" value="Arabinanase/levansucrase/invertase"/>
    <property type="match status" value="1"/>
</dbReference>
<evidence type="ECO:0000256" key="5">
    <source>
        <dbReference type="ARBA" id="ARBA00022801"/>
    </source>
</evidence>
<dbReference type="EC" id="3.2.1.26" evidence="3 8"/>
<comment type="catalytic activity">
    <reaction evidence="8">
        <text>Hydrolysis of terminal non-reducing beta-D-fructofuranoside residues in beta-D-fructofuranosides.</text>
        <dbReference type="EC" id="3.2.1.26"/>
    </reaction>
</comment>
<dbReference type="PROSITE" id="PS00609">
    <property type="entry name" value="GLYCOSYL_HYDROL_F32"/>
    <property type="match status" value="1"/>
</dbReference>
<evidence type="ECO:0000259" key="11">
    <source>
        <dbReference type="Pfam" id="PF08244"/>
    </source>
</evidence>
<evidence type="ECO:0000256" key="3">
    <source>
        <dbReference type="ARBA" id="ARBA00012758"/>
    </source>
</evidence>
<evidence type="ECO:0000256" key="6">
    <source>
        <dbReference type="ARBA" id="ARBA00023295"/>
    </source>
</evidence>
<keyword evidence="9" id="KW-0119">Carbohydrate metabolism</keyword>
<evidence type="ECO:0000256" key="9">
    <source>
        <dbReference type="RuleBase" id="RU365015"/>
    </source>
</evidence>
<dbReference type="InterPro" id="IPR023296">
    <property type="entry name" value="Glyco_hydro_beta-prop_sf"/>
</dbReference>
<dbReference type="Gene3D" id="2.115.10.20">
    <property type="entry name" value="Glycosyl hydrolase domain, family 43"/>
    <property type="match status" value="1"/>
</dbReference>
<dbReference type="InterPro" id="IPR013320">
    <property type="entry name" value="ConA-like_dom_sf"/>
</dbReference>
<dbReference type="CDD" id="cd08996">
    <property type="entry name" value="GH32_FFase"/>
    <property type="match status" value="1"/>
</dbReference>
<dbReference type="InterPro" id="IPR013189">
    <property type="entry name" value="Glyco_hydro_32_C"/>
</dbReference>
<dbReference type="RefSeq" id="WP_153792237.1">
    <property type="nucleotide sequence ID" value="NZ_CP045915.1"/>
</dbReference>
<dbReference type="EMBL" id="CP045915">
    <property type="protein sequence ID" value="QGH36034.1"/>
    <property type="molecule type" value="Genomic_DNA"/>
</dbReference>
<dbReference type="Pfam" id="PF08244">
    <property type="entry name" value="Glyco_hydro_32C"/>
    <property type="match status" value="1"/>
</dbReference>
<name>A0A5Q2TM26_9BACI</name>
<organism evidence="12 13">
    <name type="scientific">Gracilibacillus salitolerans</name>
    <dbReference type="NCBI Taxonomy" id="2663022"/>
    <lineage>
        <taxon>Bacteria</taxon>
        <taxon>Bacillati</taxon>
        <taxon>Bacillota</taxon>
        <taxon>Bacilli</taxon>
        <taxon>Bacillales</taxon>
        <taxon>Bacillaceae</taxon>
        <taxon>Gracilibacillus</taxon>
    </lineage>
</organism>